<dbReference type="Pfam" id="PF00078">
    <property type="entry name" value="RVT_1"/>
    <property type="match status" value="1"/>
</dbReference>
<feature type="chain" id="PRO_5030531521" description="CCHC-type domain-containing protein" evidence="2">
    <location>
        <begin position="30"/>
        <end position="1105"/>
    </location>
</feature>
<dbReference type="InterPro" id="IPR025836">
    <property type="entry name" value="Zn_knuckle_CX2CX4HX4C"/>
</dbReference>
<evidence type="ECO:0000256" key="1">
    <source>
        <dbReference type="PROSITE-ProRule" id="PRU00047"/>
    </source>
</evidence>
<feature type="signal peptide" evidence="2">
    <location>
        <begin position="1"/>
        <end position="29"/>
    </location>
</feature>
<keyword evidence="2" id="KW-0732">Signal</keyword>
<reference evidence="4" key="1">
    <citation type="submission" date="2018-11" db="EMBL/GenBank/DDBJ databases">
        <authorList>
            <person name="Grassa J C."/>
        </authorList>
    </citation>
    <scope>NUCLEOTIDE SEQUENCE [LARGE SCALE GENOMIC DNA]</scope>
</reference>
<dbReference type="AlphaFoldDB" id="A0A803P4J3"/>
<evidence type="ECO:0000313" key="5">
    <source>
        <dbReference type="Proteomes" id="UP000596661"/>
    </source>
</evidence>
<accession>A0A803P4J3</accession>
<dbReference type="InterPro" id="IPR000477">
    <property type="entry name" value="RT_dom"/>
</dbReference>
<dbReference type="Proteomes" id="UP000596661">
    <property type="component" value="Chromosome 3"/>
</dbReference>
<dbReference type="EnsemblPlants" id="evm.model.03.1244">
    <property type="protein sequence ID" value="cds.evm.model.03.1244"/>
    <property type="gene ID" value="evm.TU.03.1244"/>
</dbReference>
<keyword evidence="1" id="KW-0863">Zinc-finger</keyword>
<dbReference type="Gramene" id="evm.model.03.1244">
    <property type="protein sequence ID" value="cds.evm.model.03.1244"/>
    <property type="gene ID" value="evm.TU.03.1244"/>
</dbReference>
<keyword evidence="5" id="KW-1185">Reference proteome</keyword>
<dbReference type="Pfam" id="PF14392">
    <property type="entry name" value="zf-CCHC_4"/>
    <property type="match status" value="1"/>
</dbReference>
<dbReference type="PANTHER" id="PTHR46890">
    <property type="entry name" value="NON-LTR RETROLELEMENT REVERSE TRANSCRIPTASE-LIKE PROTEIN-RELATED"/>
    <property type="match status" value="1"/>
</dbReference>
<evidence type="ECO:0000259" key="3">
    <source>
        <dbReference type="PROSITE" id="PS50158"/>
    </source>
</evidence>
<dbReference type="GO" id="GO:0003676">
    <property type="term" value="F:nucleic acid binding"/>
    <property type="evidence" value="ECO:0007669"/>
    <property type="project" value="InterPro"/>
</dbReference>
<sequence length="1105" mass="127318">MVPWYCSGGSHVLNIVYILICGKLVGAHAAILEDTVNTDPQASDEEKREGELEALHQNFLDSMSLELEPDFQLNAEKLKGNWKFKTLKPGLWGIYFDLEEDCFEVPENRPWLINGKMLIIQEWPEDGLCNNVDMGKAIFLGPSDRAPWTLSENCQHSYDCCQGFYLDIKRARKEWIQFRYYKLPKICYHCGYLGHDKKVCKRSLALAYPPEGEAVPAFGPWIKAESAIYKCFNTRNQLDCLYMASGVHSIRPKASPSAGNLLGEPVFNPKDKGKNLLGNSNTRMKTTVNPVVEVSPKQPSDNGATRPDANQICEDRLIQDKRPRSVSPSLLHFHLLGKKASDVDNEIIQKYTSCPIPNPRDERVFTSIMANVGPTYKEMIESPHSDLCKSRQPHKHPVPTHFSWPIYASEIGLTEELMGPPPIDKYEPFPTLFNDPVDVSERPKPSKLGEAGEDPDSGKEWRLIATYRTPYNVEKKVFWSSFQDRLINCGLPWGYKYTWQNNRYTRELVRERLDRAIGSFDWVSWYSKVGVRNLPITALDHACILLDTQMFCAKNFIPFKFFEAWTLVDSCKDMVTESWRVVGSDPATTFVENLNKPITGSLVHEEVTIKEKLKEIWQRKEIEWRQKSREVWLSLGDRNSRFFHASKVIRRRRNQILVLQDDFGSPREGRRHFTTIINRYFTKLYYTSMPEISSALDDLFSNRVNSEDNEFFTNILKFEEIRATAFELHPLKAPGPYGFSGCFFRKFLTLVGDNICEVVKKFFRTRVLEKQLNYTLICLIPKVEHPDRIDQFRPISLCNFSYKIIAMILANRLKRVMDELISLVQSAFIPGRWIAESSILTQELVHMTYKRKRRSRDMILECVTSVSYSVLFNGSPLKKFSPQRGLRQGDPLSPFIFLLCQEVLSKLLSSAEHRGLIHGIKIARNAPTISHLMFTDDTILFARGNENEAGELLKCLATYEKCHENFWMVKAKGNDSFMWKSILETREIIKKGSMTLAASGISIDFWHQQWIPWLEVREFNDLMENIRPRRLLVWTLTDISIGSDWNEELKAQEDGTAIEPPFIINAPYDASTMEAETKAVKMALEWATQNSWDHLIPFVRLQIGC</sequence>
<evidence type="ECO:0000256" key="2">
    <source>
        <dbReference type="SAM" id="SignalP"/>
    </source>
</evidence>
<dbReference type="InterPro" id="IPR052343">
    <property type="entry name" value="Retrotransposon-Effector_Assoc"/>
</dbReference>
<dbReference type="SUPFAM" id="SSF56672">
    <property type="entry name" value="DNA/RNA polymerases"/>
    <property type="match status" value="1"/>
</dbReference>
<organism evidence="4 5">
    <name type="scientific">Cannabis sativa</name>
    <name type="common">Hemp</name>
    <name type="synonym">Marijuana</name>
    <dbReference type="NCBI Taxonomy" id="3483"/>
    <lineage>
        <taxon>Eukaryota</taxon>
        <taxon>Viridiplantae</taxon>
        <taxon>Streptophyta</taxon>
        <taxon>Embryophyta</taxon>
        <taxon>Tracheophyta</taxon>
        <taxon>Spermatophyta</taxon>
        <taxon>Magnoliopsida</taxon>
        <taxon>eudicotyledons</taxon>
        <taxon>Gunneridae</taxon>
        <taxon>Pentapetalae</taxon>
        <taxon>rosids</taxon>
        <taxon>fabids</taxon>
        <taxon>Rosales</taxon>
        <taxon>Cannabaceae</taxon>
        <taxon>Cannabis</taxon>
    </lineage>
</organism>
<dbReference type="PANTHER" id="PTHR46890:SF48">
    <property type="entry name" value="RNA-DIRECTED DNA POLYMERASE"/>
    <property type="match status" value="1"/>
</dbReference>
<keyword evidence="1" id="KW-0862">Zinc</keyword>
<reference evidence="4" key="2">
    <citation type="submission" date="2021-03" db="UniProtKB">
        <authorList>
            <consortium name="EnsemblPlants"/>
        </authorList>
    </citation>
    <scope>IDENTIFICATION</scope>
</reference>
<feature type="domain" description="CCHC-type" evidence="3">
    <location>
        <begin position="187"/>
        <end position="202"/>
    </location>
</feature>
<dbReference type="InterPro" id="IPR043502">
    <property type="entry name" value="DNA/RNA_pol_sf"/>
</dbReference>
<name>A0A803P4J3_CANSA</name>
<dbReference type="PROSITE" id="PS50158">
    <property type="entry name" value="ZF_CCHC"/>
    <property type="match status" value="1"/>
</dbReference>
<dbReference type="EMBL" id="UZAU01000290">
    <property type="status" value="NOT_ANNOTATED_CDS"/>
    <property type="molecule type" value="Genomic_DNA"/>
</dbReference>
<protein>
    <recommendedName>
        <fullName evidence="3">CCHC-type domain-containing protein</fullName>
    </recommendedName>
</protein>
<dbReference type="CDD" id="cd01650">
    <property type="entry name" value="RT_nLTR_like"/>
    <property type="match status" value="1"/>
</dbReference>
<keyword evidence="1" id="KW-0479">Metal-binding</keyword>
<proteinExistence type="predicted"/>
<dbReference type="InterPro" id="IPR001878">
    <property type="entry name" value="Znf_CCHC"/>
</dbReference>
<evidence type="ECO:0000313" key="4">
    <source>
        <dbReference type="EnsemblPlants" id="cds.evm.model.03.1244"/>
    </source>
</evidence>
<dbReference type="GO" id="GO:0008270">
    <property type="term" value="F:zinc ion binding"/>
    <property type="evidence" value="ECO:0007669"/>
    <property type="project" value="UniProtKB-KW"/>
</dbReference>